<dbReference type="PANTHER" id="PTHR46411:SF3">
    <property type="entry name" value="AAA+ ATPASE DOMAIN-CONTAINING PROTEIN"/>
    <property type="match status" value="1"/>
</dbReference>
<dbReference type="GO" id="GO:0005524">
    <property type="term" value="F:ATP binding"/>
    <property type="evidence" value="ECO:0007669"/>
    <property type="project" value="InterPro"/>
</dbReference>
<dbReference type="Pfam" id="PF22942">
    <property type="entry name" value="DUF7025"/>
    <property type="match status" value="1"/>
</dbReference>
<keyword evidence="4" id="KW-1185">Reference proteome</keyword>
<dbReference type="CDD" id="cd19481">
    <property type="entry name" value="RecA-like_protease"/>
    <property type="match status" value="1"/>
</dbReference>
<feature type="compositionally biased region" description="Polar residues" evidence="1">
    <location>
        <begin position="38"/>
        <end position="57"/>
    </location>
</feature>
<dbReference type="InterPro" id="IPR027417">
    <property type="entry name" value="P-loop_NTPase"/>
</dbReference>
<feature type="compositionally biased region" description="Basic and acidic residues" evidence="1">
    <location>
        <begin position="86"/>
        <end position="97"/>
    </location>
</feature>
<reference evidence="3" key="1">
    <citation type="journal article" date="2021" name="Nat. Commun.">
        <title>Genetic determinants of endophytism in the Arabidopsis root mycobiome.</title>
        <authorList>
            <person name="Mesny F."/>
            <person name="Miyauchi S."/>
            <person name="Thiergart T."/>
            <person name="Pickel B."/>
            <person name="Atanasova L."/>
            <person name="Karlsson M."/>
            <person name="Huettel B."/>
            <person name="Barry K.W."/>
            <person name="Haridas S."/>
            <person name="Chen C."/>
            <person name="Bauer D."/>
            <person name="Andreopoulos W."/>
            <person name="Pangilinan J."/>
            <person name="LaButti K."/>
            <person name="Riley R."/>
            <person name="Lipzen A."/>
            <person name="Clum A."/>
            <person name="Drula E."/>
            <person name="Henrissat B."/>
            <person name="Kohler A."/>
            <person name="Grigoriev I.V."/>
            <person name="Martin F.M."/>
            <person name="Hacquard S."/>
        </authorList>
    </citation>
    <scope>NUCLEOTIDE SEQUENCE</scope>
    <source>
        <strain evidence="3">MPI-CAGE-AT-0021</strain>
    </source>
</reference>
<organism evidence="3 4">
    <name type="scientific">Dactylonectria estremocensis</name>
    <dbReference type="NCBI Taxonomy" id="1079267"/>
    <lineage>
        <taxon>Eukaryota</taxon>
        <taxon>Fungi</taxon>
        <taxon>Dikarya</taxon>
        <taxon>Ascomycota</taxon>
        <taxon>Pezizomycotina</taxon>
        <taxon>Sordariomycetes</taxon>
        <taxon>Hypocreomycetidae</taxon>
        <taxon>Hypocreales</taxon>
        <taxon>Nectriaceae</taxon>
        <taxon>Dactylonectria</taxon>
    </lineage>
</organism>
<dbReference type="InterPro" id="IPR054289">
    <property type="entry name" value="DUF7025"/>
</dbReference>
<gene>
    <name evidence="3" type="ORF">B0J13DRAFT_529758</name>
</gene>
<evidence type="ECO:0000313" key="3">
    <source>
        <dbReference type="EMBL" id="KAH7129673.1"/>
    </source>
</evidence>
<proteinExistence type="predicted"/>
<dbReference type="Pfam" id="PF23232">
    <property type="entry name" value="AAA_lid_13"/>
    <property type="match status" value="1"/>
</dbReference>
<name>A0A9P9E251_9HYPO</name>
<dbReference type="Pfam" id="PF00004">
    <property type="entry name" value="AAA"/>
    <property type="match status" value="1"/>
</dbReference>
<evidence type="ECO:0000259" key="2">
    <source>
        <dbReference type="SMART" id="SM00382"/>
    </source>
</evidence>
<feature type="region of interest" description="Disordered" evidence="1">
    <location>
        <begin position="233"/>
        <end position="261"/>
    </location>
</feature>
<dbReference type="InterPro" id="IPR003959">
    <property type="entry name" value="ATPase_AAA_core"/>
</dbReference>
<dbReference type="EMBL" id="JAGMUU010000020">
    <property type="protein sequence ID" value="KAH7129673.1"/>
    <property type="molecule type" value="Genomic_DNA"/>
</dbReference>
<dbReference type="SUPFAM" id="SSF52540">
    <property type="entry name" value="P-loop containing nucleoside triphosphate hydrolases"/>
    <property type="match status" value="1"/>
</dbReference>
<feature type="domain" description="AAA+ ATPase" evidence="2">
    <location>
        <begin position="719"/>
        <end position="844"/>
    </location>
</feature>
<dbReference type="InterPro" id="IPR003593">
    <property type="entry name" value="AAA+_ATPase"/>
</dbReference>
<sequence length="933" mass="104136">MATLNTAALALRAPTLHTHTSDGSAVPESARMPLPSPLHQTTPPTSPVDSDSFTSGEENGEVAPVQRPVSAVENPITANLADDSSSSDKDTHAESKKPQPSRASTLAYKRVEEAWDDKTYKDKIILSVHMKDGSISSSAIGQLAMRREIVRVEETPITLDQVKSLIKNAIHEARITPLPAPTAKILQDVPSTPDLASDHDDITSGLAERLITALEELIAAKVVPNALSTSEVPHASIQTPPGSPVLLPEQSETRQRVNGNDTAAEPEALWQGFKEIKEVWNEKTYQYEIAEPAKQLGELGELDGYIFVIRQRVGQYFLSAVSAFTYQSNSDKRTQEISSNVDIKSTPLRDALRVVLEHVRHIDLRGNKPSIPQNMLFNSLPELKLYQQNLTPDSRTSSHLNELINFIERTYTDTNYHIQSLLAHGEITYDLLWSLFKPNQLLFTTCSGTHKSRCVRHVCSEEKKNMYGAKYWSLDCRYNDFDGKEFGEVSIEVMIPKFQGLKPIHELETFPIQYHPHFNEVKSELTDRGKRFVSLRGAHHRHCKGAAFFLRKGEPVELQVDSRVMIDAAFFKKANPTYPGPKINGAATQRAIGVSFFKWGSWFGAENGRNSETGESIDETYEWESTDPSPTPEWHGDDQQDITEEALMLCCPTCDAEADFGHIVEFAVADIEKIDWSTDAADCWIAAEEEKTVLLALAEAHLIKEPDHGFDDFIKGKGRGLNILLHGPPGVGKTLTAEVLAEYLKCPLYSICAGELPPDAGQLEASLSLIFQLAQRWGAILLLDEADVYLEQRSSRDLGRNSLVSVFLRKMEFCEAIVFLTTNRVMQFDEAILSRVHLAMKYGDLDRGRRKLIWKNFLDRADNPHGKADISDKELNELIRIELNGRQIKNVVATASALAAKTSRVRYAHLEMAIAAGKKFSDDFYGTNHKTMY</sequence>
<dbReference type="SMART" id="SM00382">
    <property type="entry name" value="AAA"/>
    <property type="match status" value="1"/>
</dbReference>
<dbReference type="GO" id="GO:0016887">
    <property type="term" value="F:ATP hydrolysis activity"/>
    <property type="evidence" value="ECO:0007669"/>
    <property type="project" value="InterPro"/>
</dbReference>
<feature type="region of interest" description="Disordered" evidence="1">
    <location>
        <begin position="15"/>
        <end position="105"/>
    </location>
</feature>
<comment type="caution">
    <text evidence="3">The sequence shown here is derived from an EMBL/GenBank/DDBJ whole genome shotgun (WGS) entry which is preliminary data.</text>
</comment>
<dbReference type="AlphaFoldDB" id="A0A9P9E251"/>
<dbReference type="OrthoDB" id="10042665at2759"/>
<evidence type="ECO:0000313" key="4">
    <source>
        <dbReference type="Proteomes" id="UP000717696"/>
    </source>
</evidence>
<dbReference type="PANTHER" id="PTHR46411">
    <property type="entry name" value="FAMILY ATPASE, PUTATIVE-RELATED"/>
    <property type="match status" value="1"/>
</dbReference>
<evidence type="ECO:0000256" key="1">
    <source>
        <dbReference type="SAM" id="MobiDB-lite"/>
    </source>
</evidence>
<protein>
    <recommendedName>
        <fullName evidence="2">AAA+ ATPase domain-containing protein</fullName>
    </recommendedName>
</protein>
<dbReference type="Proteomes" id="UP000717696">
    <property type="component" value="Unassembled WGS sequence"/>
</dbReference>
<accession>A0A9P9E251</accession>
<dbReference type="InterPro" id="IPR056599">
    <property type="entry name" value="AAA_lid_fung"/>
</dbReference>
<dbReference type="Gene3D" id="3.40.50.300">
    <property type="entry name" value="P-loop containing nucleotide triphosphate hydrolases"/>
    <property type="match status" value="1"/>
</dbReference>